<dbReference type="CDD" id="cd00688">
    <property type="entry name" value="ISOPREN_C2_like"/>
    <property type="match status" value="1"/>
</dbReference>
<feature type="signal peptide" evidence="1">
    <location>
        <begin position="1"/>
        <end position="26"/>
    </location>
</feature>
<dbReference type="eggNOG" id="COG1657">
    <property type="taxonomic scope" value="Bacteria"/>
</dbReference>
<dbReference type="KEGG" id="pbs:Plabr_2286"/>
<reference evidence="3" key="1">
    <citation type="submission" date="2011-02" db="EMBL/GenBank/DDBJ databases">
        <title>The complete genome of Planctomyces brasiliensis DSM 5305.</title>
        <authorList>
            <person name="Lucas S."/>
            <person name="Copeland A."/>
            <person name="Lapidus A."/>
            <person name="Bruce D."/>
            <person name="Goodwin L."/>
            <person name="Pitluck S."/>
            <person name="Kyrpides N."/>
            <person name="Mavromatis K."/>
            <person name="Pagani I."/>
            <person name="Ivanova N."/>
            <person name="Ovchinnikova G."/>
            <person name="Lu M."/>
            <person name="Detter J.C."/>
            <person name="Han C."/>
            <person name="Land M."/>
            <person name="Hauser L."/>
            <person name="Markowitz V."/>
            <person name="Cheng J.-F."/>
            <person name="Hugenholtz P."/>
            <person name="Woyke T."/>
            <person name="Wu D."/>
            <person name="Tindall B."/>
            <person name="Pomrenke H.G."/>
            <person name="Brambilla E."/>
            <person name="Klenk H.-P."/>
            <person name="Eisen J.A."/>
        </authorList>
    </citation>
    <scope>NUCLEOTIDE SEQUENCE [LARGE SCALE GENOMIC DNA]</scope>
    <source>
        <strain evidence="3">ATCC 49424 / DSM 5305 / JCM 21570 / NBRC 103401 / IFAM 1448</strain>
    </source>
</reference>
<keyword evidence="3" id="KW-1185">Reference proteome</keyword>
<dbReference type="Gene3D" id="1.50.10.20">
    <property type="match status" value="1"/>
</dbReference>
<evidence type="ECO:0000256" key="1">
    <source>
        <dbReference type="SAM" id="SignalP"/>
    </source>
</evidence>
<dbReference type="OrthoDB" id="265313at2"/>
<evidence type="ECO:0000313" key="3">
    <source>
        <dbReference type="Proteomes" id="UP000006860"/>
    </source>
</evidence>
<dbReference type="RefSeq" id="WP_013628612.1">
    <property type="nucleotide sequence ID" value="NC_015174.1"/>
</dbReference>
<dbReference type="STRING" id="756272.Plabr_2286"/>
<dbReference type="SUPFAM" id="SSF48239">
    <property type="entry name" value="Terpenoid cyclases/Protein prenyltransferases"/>
    <property type="match status" value="1"/>
</dbReference>
<dbReference type="Proteomes" id="UP000006860">
    <property type="component" value="Chromosome"/>
</dbReference>
<organism evidence="2 3">
    <name type="scientific">Rubinisphaera brasiliensis (strain ATCC 49424 / DSM 5305 / JCM 21570 / IAM 15109 / NBRC 103401 / IFAM 1448)</name>
    <name type="common">Planctomyces brasiliensis</name>
    <dbReference type="NCBI Taxonomy" id="756272"/>
    <lineage>
        <taxon>Bacteria</taxon>
        <taxon>Pseudomonadati</taxon>
        <taxon>Planctomycetota</taxon>
        <taxon>Planctomycetia</taxon>
        <taxon>Planctomycetales</taxon>
        <taxon>Planctomycetaceae</taxon>
        <taxon>Rubinisphaera</taxon>
    </lineage>
</organism>
<accession>F0SLW3</accession>
<dbReference type="HOGENOM" id="CLU_758325_0_0_0"/>
<dbReference type="InterPro" id="IPR008930">
    <property type="entry name" value="Terpenoid_cyclase/PrenylTrfase"/>
</dbReference>
<dbReference type="AlphaFoldDB" id="F0SLW3"/>
<name>F0SLW3_RUBBR</name>
<protein>
    <submittedName>
        <fullName evidence="2">Prenyltransferase/squalene oxidase</fullName>
    </submittedName>
</protein>
<evidence type="ECO:0000313" key="2">
    <source>
        <dbReference type="EMBL" id="ADY59888.1"/>
    </source>
</evidence>
<gene>
    <name evidence="2" type="ordered locus">Plabr_2286</name>
</gene>
<proteinExistence type="predicted"/>
<feature type="chain" id="PRO_5003256452" evidence="1">
    <location>
        <begin position="27"/>
        <end position="353"/>
    </location>
</feature>
<keyword evidence="1" id="KW-0732">Signal</keyword>
<dbReference type="EMBL" id="CP002546">
    <property type="protein sequence ID" value="ADY59888.1"/>
    <property type="molecule type" value="Genomic_DNA"/>
</dbReference>
<sequence length="353" mass="38645">MRTLLFRCTLFCCVLLLTGNSSPVFAQPAEAPPKWTDEGVDRAVSLALEYLAKRQHPNGSWAVDSVGESTAATSLAVMSFLAAGHTPGDGPYGVQIEQGIRWVLDHQEPNGMLIHKTSHGPMYSHGISTLMLAEVVGMLSVEDADRARRALEKAVRLILEAQAIPKNERHQGGWRYQPASRDSDLSVTGWQLLALRAAKDIGCDVPAEAIDLAVDYIQRCATRENKGFAYQPGGGATPTRNGTGILCLEICGVHESPEAVGGADRLMAEPLEPGDSYYYYGVYYCSIGMFKMGGDYWEKTRDHLTPKLLEIQEADGNFPAQDASERRQGGVYTTSLAVLALAIDYRYLPIYQR</sequence>